<organism evidence="3 4">
    <name type="scientific">Fasciola hepatica</name>
    <name type="common">Liver fluke</name>
    <dbReference type="NCBI Taxonomy" id="6192"/>
    <lineage>
        <taxon>Eukaryota</taxon>
        <taxon>Metazoa</taxon>
        <taxon>Spiralia</taxon>
        <taxon>Lophotrochozoa</taxon>
        <taxon>Platyhelminthes</taxon>
        <taxon>Trematoda</taxon>
        <taxon>Digenea</taxon>
        <taxon>Plagiorchiida</taxon>
        <taxon>Echinostomata</taxon>
        <taxon>Echinostomatoidea</taxon>
        <taxon>Fasciolidae</taxon>
        <taxon>Fasciola</taxon>
    </lineage>
</organism>
<dbReference type="EMBL" id="JXXN02001782">
    <property type="protein sequence ID" value="THD24094.1"/>
    <property type="molecule type" value="Genomic_DNA"/>
</dbReference>
<evidence type="ECO:0000313" key="3">
    <source>
        <dbReference type="EMBL" id="THD24094.1"/>
    </source>
</evidence>
<evidence type="ECO:0000256" key="1">
    <source>
        <dbReference type="SAM" id="MobiDB-lite"/>
    </source>
</evidence>
<feature type="compositionally biased region" description="Acidic residues" evidence="1">
    <location>
        <begin position="59"/>
        <end position="69"/>
    </location>
</feature>
<evidence type="ECO:0000313" key="4">
    <source>
        <dbReference type="Proteomes" id="UP000230066"/>
    </source>
</evidence>
<keyword evidence="2" id="KW-0472">Membrane</keyword>
<dbReference type="AlphaFoldDB" id="A0A4E0RCH7"/>
<evidence type="ECO:0000256" key="2">
    <source>
        <dbReference type="SAM" id="Phobius"/>
    </source>
</evidence>
<protein>
    <submittedName>
        <fullName evidence="3">Uncharacterized protein</fullName>
    </submittedName>
</protein>
<keyword evidence="2" id="KW-0812">Transmembrane</keyword>
<keyword evidence="4" id="KW-1185">Reference proteome</keyword>
<sequence length="391" mass="44607">MHISPTNLPLVSRFIPQWSDICIAKALDIVWPTFSELNDDLEVEADSPQDLTPMHVVDETEEEEEEEEGNMTQDHGFVRKILPSGLPIVSKFTPQHGSILWPITRARDYVWPSTRESTGAKDPHNATHAEDMDLKNVGLPMQQFPAQVEGPQLSSKFTLWPARYIARARDYVWCSFEEFHANPSTVTTECITDVALQRERENVVGNSSLNLTSQKDLALVSNSTSKNWLVSLPGEYVSWICDYVCQPFGNDASEPEEPLTDMNEPLQNKAVKDVNVAFLTYFAFTFLTGFPVIFCASFIIFFLAYFGVAFLITFSLSFILALACALIFSFFLPINQIPPALMACLHPQWWFDHFWQLMNHISPYSIVTDHLLSPKFLWNNRLLTGLPWRFR</sequence>
<comment type="caution">
    <text evidence="3">The sequence shown here is derived from an EMBL/GenBank/DDBJ whole genome shotgun (WGS) entry which is preliminary data.</text>
</comment>
<feature type="transmembrane region" description="Helical" evidence="2">
    <location>
        <begin position="278"/>
        <end position="303"/>
    </location>
</feature>
<gene>
    <name evidence="3" type="ORF">D915_005209</name>
</gene>
<feature type="transmembrane region" description="Helical" evidence="2">
    <location>
        <begin position="309"/>
        <end position="332"/>
    </location>
</feature>
<feature type="region of interest" description="Disordered" evidence="1">
    <location>
        <begin position="45"/>
        <end position="75"/>
    </location>
</feature>
<proteinExistence type="predicted"/>
<accession>A0A4E0RCH7</accession>
<reference evidence="3" key="1">
    <citation type="submission" date="2019-03" db="EMBL/GenBank/DDBJ databases">
        <title>Improved annotation for the trematode Fasciola hepatica.</title>
        <authorList>
            <person name="Choi Y.-J."/>
            <person name="Martin J."/>
            <person name="Mitreva M."/>
        </authorList>
    </citation>
    <scope>NUCLEOTIDE SEQUENCE [LARGE SCALE GENOMIC DNA]</scope>
</reference>
<name>A0A4E0RCH7_FASHE</name>
<keyword evidence="2" id="KW-1133">Transmembrane helix</keyword>
<dbReference type="Proteomes" id="UP000230066">
    <property type="component" value="Unassembled WGS sequence"/>
</dbReference>